<organism evidence="1 2">
    <name type="scientific">Chitinophaga cymbidii</name>
    <dbReference type="NCBI Taxonomy" id="1096750"/>
    <lineage>
        <taxon>Bacteria</taxon>
        <taxon>Pseudomonadati</taxon>
        <taxon>Bacteroidota</taxon>
        <taxon>Chitinophagia</taxon>
        <taxon>Chitinophagales</taxon>
        <taxon>Chitinophagaceae</taxon>
        <taxon>Chitinophaga</taxon>
    </lineage>
</organism>
<dbReference type="RefSeq" id="WP_146860110.1">
    <property type="nucleotide sequence ID" value="NZ_BKAU01000001.1"/>
</dbReference>
<evidence type="ECO:0000313" key="1">
    <source>
        <dbReference type="EMBL" id="GEP95668.1"/>
    </source>
</evidence>
<dbReference type="EMBL" id="BKAU01000001">
    <property type="protein sequence ID" value="GEP95668.1"/>
    <property type="molecule type" value="Genomic_DNA"/>
</dbReference>
<proteinExistence type="predicted"/>
<gene>
    <name evidence="1" type="ORF">CCY01nite_19280</name>
</gene>
<dbReference type="AlphaFoldDB" id="A0A512RJ03"/>
<comment type="caution">
    <text evidence="1">The sequence shown here is derived from an EMBL/GenBank/DDBJ whole genome shotgun (WGS) entry which is preliminary data.</text>
</comment>
<reference evidence="1 2" key="1">
    <citation type="submission" date="2019-07" db="EMBL/GenBank/DDBJ databases">
        <title>Whole genome shotgun sequence of Chitinophaga cymbidii NBRC 109752.</title>
        <authorList>
            <person name="Hosoyama A."/>
            <person name="Uohara A."/>
            <person name="Ohji S."/>
            <person name="Ichikawa N."/>
        </authorList>
    </citation>
    <scope>NUCLEOTIDE SEQUENCE [LARGE SCALE GENOMIC DNA]</scope>
    <source>
        <strain evidence="1 2">NBRC 109752</strain>
    </source>
</reference>
<accession>A0A512RJ03</accession>
<name>A0A512RJ03_9BACT</name>
<dbReference type="Proteomes" id="UP000321436">
    <property type="component" value="Unassembled WGS sequence"/>
</dbReference>
<evidence type="ECO:0000313" key="2">
    <source>
        <dbReference type="Proteomes" id="UP000321436"/>
    </source>
</evidence>
<sequence>MRLMNLSNIPLDALRAFLLEKEYQFGFVHAGHELWTREDRLRPVMLRIGFEPVPEFVVSNILRNMEVGGEELEAFMKGKAVGCAVL</sequence>
<dbReference type="OrthoDB" id="680615at2"/>
<protein>
    <submittedName>
        <fullName evidence="1">Uncharacterized protein</fullName>
    </submittedName>
</protein>
<keyword evidence="2" id="KW-1185">Reference proteome</keyword>